<dbReference type="EMBL" id="CP009687">
    <property type="protein sequence ID" value="AKL94663.1"/>
    <property type="molecule type" value="Genomic_DNA"/>
</dbReference>
<dbReference type="AlphaFoldDB" id="A0A0G3W8I0"/>
<evidence type="ECO:0000259" key="1">
    <source>
        <dbReference type="Pfam" id="PF09557"/>
    </source>
</evidence>
<dbReference type="KEGG" id="cace:CACET_c11980"/>
<dbReference type="Pfam" id="PF09557">
    <property type="entry name" value="DUF2382"/>
    <property type="match status" value="1"/>
</dbReference>
<evidence type="ECO:0000313" key="2">
    <source>
        <dbReference type="EMBL" id="AKL94663.1"/>
    </source>
</evidence>
<gene>
    <name evidence="2" type="ORF">CACET_c11980</name>
</gene>
<dbReference type="OrthoDB" id="1798989at2"/>
<proteinExistence type="predicted"/>
<dbReference type="PANTHER" id="PTHR38463:SF1">
    <property type="entry name" value="STRESS RESPONSE PROTEIN YSNF"/>
    <property type="match status" value="1"/>
</dbReference>
<dbReference type="NCBIfam" id="TIGR02271">
    <property type="entry name" value="YsnF/AvaK domain"/>
    <property type="match status" value="1"/>
</dbReference>
<dbReference type="STRING" id="84022.CACET_c11980"/>
<feature type="domain" description="DUF2382" evidence="1">
    <location>
        <begin position="18"/>
        <end position="122"/>
    </location>
</feature>
<dbReference type="Proteomes" id="UP000035704">
    <property type="component" value="Chromosome"/>
</dbReference>
<evidence type="ECO:0000313" key="3">
    <source>
        <dbReference type="Proteomes" id="UP000035704"/>
    </source>
</evidence>
<keyword evidence="3" id="KW-1185">Reference proteome</keyword>
<dbReference type="InterPro" id="IPR052967">
    <property type="entry name" value="Stress_Response_Assoc"/>
</dbReference>
<protein>
    <recommendedName>
        <fullName evidence="1">DUF2382 domain-containing protein</fullName>
    </recommendedName>
</protein>
<dbReference type="InterPro" id="IPR019060">
    <property type="entry name" value="DUF2382"/>
</dbReference>
<organism evidence="2 3">
    <name type="scientific">Clostridium aceticum</name>
    <dbReference type="NCBI Taxonomy" id="84022"/>
    <lineage>
        <taxon>Bacteria</taxon>
        <taxon>Bacillati</taxon>
        <taxon>Bacillota</taxon>
        <taxon>Clostridia</taxon>
        <taxon>Eubacteriales</taxon>
        <taxon>Clostridiaceae</taxon>
        <taxon>Clostridium</taxon>
    </lineage>
</organism>
<name>A0A0G3W8I0_9CLOT</name>
<dbReference type="RefSeq" id="WP_044825397.1">
    <property type="nucleotide sequence ID" value="NZ_CP009687.1"/>
</dbReference>
<sequence>MEKRPLLDKNKILDSYKLQLREERLDISKNKVQVASVNIRKETIKEEKTITVPIIREEIIIEKKFLDDKDHEHTDTIRIPLTKERIEVTKHPVVLENINIYNKKSQDIKQIEVTLKKEKLRIQTQGDAKVIDHQVDDQYS</sequence>
<accession>A0A0G3W8I0</accession>
<dbReference type="PATRIC" id="fig|84022.6.peg.1182"/>
<dbReference type="PANTHER" id="PTHR38463">
    <property type="entry name" value="STRESS RESPONSE PROTEIN YSNF"/>
    <property type="match status" value="1"/>
</dbReference>
<reference evidence="2 3" key="1">
    <citation type="submission" date="2014-10" db="EMBL/GenBank/DDBJ databases">
        <title>Genome sequence of Clostridium aceticum DSM 1496.</title>
        <authorList>
            <person name="Poehlein A."/>
            <person name="Schiel-Bengelsdorf B."/>
            <person name="Gottschalk G."/>
            <person name="Duerre P."/>
            <person name="Daniel R."/>
        </authorList>
    </citation>
    <scope>NUCLEOTIDE SEQUENCE [LARGE SCALE GENOMIC DNA]</scope>
    <source>
        <strain evidence="2 3">DSM 1496</strain>
    </source>
</reference>